<dbReference type="EMBL" id="JANHEB010000163">
    <property type="protein sequence ID" value="MCQ6289193.1"/>
    <property type="molecule type" value="Genomic_DNA"/>
</dbReference>
<reference evidence="2" key="1">
    <citation type="submission" date="2022-07" db="EMBL/GenBank/DDBJ databases">
        <title>Identification and characterization of Bacillus thuringiensis and other Bacillus cereus group isolates from spinach by whole genome sequencing.</title>
        <authorList>
            <person name="Zao X."/>
            <person name="Zervas A."/>
            <person name="Hendriks M."/>
            <person name="Rajkovic A."/>
            <person name="Van Overbeek L."/>
            <person name="Hendriksen N.B."/>
            <person name="Uyttendaele M."/>
        </authorList>
    </citation>
    <scope>NUCLEOTIDE SEQUENCE</scope>
    <source>
        <strain evidence="2">781001F-1</strain>
    </source>
</reference>
<accession>A0AAW5L6E0</accession>
<comment type="caution">
    <text evidence="2">The sequence shown here is derived from an EMBL/GenBank/DDBJ whole genome shotgun (WGS) entry which is preliminary data.</text>
</comment>
<evidence type="ECO:0000313" key="2">
    <source>
        <dbReference type="EMBL" id="MCQ6289193.1"/>
    </source>
</evidence>
<protein>
    <submittedName>
        <fullName evidence="2">Transposase zinc-binding domain-containing protein</fullName>
    </submittedName>
</protein>
<dbReference type="AlphaFoldDB" id="A0AAW5L6E0"/>
<sequence>MEANILKRIFFDEHNHWERFKDKYGARIRPVVLKEIEKFRGCGDPKNGFTLFVCEGCHHVRKVPYRCKGRFCTTCSVGESEEWSRLLSGVEPASSSEVDIFEYFEYNSLINDAGSPFK</sequence>
<dbReference type="InterPro" id="IPR026889">
    <property type="entry name" value="Zn_Tnp"/>
</dbReference>
<dbReference type="Proteomes" id="UP001204643">
    <property type="component" value="Unassembled WGS sequence"/>
</dbReference>
<name>A0AAW5L6E0_BACCE</name>
<evidence type="ECO:0000313" key="3">
    <source>
        <dbReference type="Proteomes" id="UP001204643"/>
    </source>
</evidence>
<gene>
    <name evidence="2" type="ORF">NPM19_32045</name>
</gene>
<evidence type="ECO:0000259" key="1">
    <source>
        <dbReference type="Pfam" id="PF14319"/>
    </source>
</evidence>
<organism evidence="2 3">
    <name type="scientific">Bacillus cereus</name>
    <dbReference type="NCBI Taxonomy" id="1396"/>
    <lineage>
        <taxon>Bacteria</taxon>
        <taxon>Bacillati</taxon>
        <taxon>Bacillota</taxon>
        <taxon>Bacilli</taxon>
        <taxon>Bacillales</taxon>
        <taxon>Bacillaceae</taxon>
        <taxon>Bacillus</taxon>
        <taxon>Bacillus cereus group</taxon>
    </lineage>
</organism>
<feature type="domain" description="Transposase zinc-binding" evidence="1">
    <location>
        <begin position="14"/>
        <end position="85"/>
    </location>
</feature>
<dbReference type="Pfam" id="PF14319">
    <property type="entry name" value="Zn_Tnp_IS91"/>
    <property type="match status" value="1"/>
</dbReference>
<proteinExistence type="predicted"/>